<evidence type="ECO:0000259" key="7">
    <source>
        <dbReference type="Pfam" id="PF01545"/>
    </source>
</evidence>
<feature type="transmembrane region" description="Helical" evidence="6">
    <location>
        <begin position="75"/>
        <end position="95"/>
    </location>
</feature>
<evidence type="ECO:0000313" key="10">
    <source>
        <dbReference type="Proteomes" id="UP000789941"/>
    </source>
</evidence>
<dbReference type="SUPFAM" id="SSF161111">
    <property type="entry name" value="Cation efflux protein transmembrane domain-like"/>
    <property type="match status" value="1"/>
</dbReference>
<gene>
    <name evidence="9" type="primary">fieF</name>
    <name evidence="9" type="ORF">LFW2832_00837</name>
</gene>
<comment type="caution">
    <text evidence="9">The sequence shown here is derived from an EMBL/GenBank/DDBJ whole genome shotgun (WGS) entry which is preliminary data.</text>
</comment>
<comment type="subcellular location">
    <subcellularLocation>
        <location evidence="1">Membrane</location>
        <topology evidence="1">Multi-pass membrane protein</topology>
    </subcellularLocation>
</comment>
<evidence type="ECO:0000313" key="9">
    <source>
        <dbReference type="EMBL" id="VVC04250.1"/>
    </source>
</evidence>
<dbReference type="Proteomes" id="UP000789941">
    <property type="component" value="Unassembled WGS sequence"/>
</dbReference>
<dbReference type="Gene3D" id="3.30.70.1350">
    <property type="entry name" value="Cation efflux protein, cytoplasmic domain"/>
    <property type="match status" value="1"/>
</dbReference>
<feature type="transmembrane region" description="Helical" evidence="6">
    <location>
        <begin position="146"/>
        <end position="169"/>
    </location>
</feature>
<dbReference type="NCBIfam" id="TIGR01297">
    <property type="entry name" value="CDF"/>
    <property type="match status" value="1"/>
</dbReference>
<dbReference type="GO" id="GO:0015341">
    <property type="term" value="F:zinc efflux antiporter activity"/>
    <property type="evidence" value="ECO:0007669"/>
    <property type="project" value="TreeGrafter"/>
</dbReference>
<evidence type="ECO:0000256" key="2">
    <source>
        <dbReference type="ARBA" id="ARBA00022448"/>
    </source>
</evidence>
<keyword evidence="4 6" id="KW-1133">Transmembrane helix</keyword>
<dbReference type="InterPro" id="IPR002524">
    <property type="entry name" value="Cation_efflux"/>
</dbReference>
<dbReference type="GO" id="GO:0015086">
    <property type="term" value="F:cadmium ion transmembrane transporter activity"/>
    <property type="evidence" value="ECO:0007669"/>
    <property type="project" value="TreeGrafter"/>
</dbReference>
<dbReference type="EMBL" id="CABMJJ010000009">
    <property type="protein sequence ID" value="VVC04250.1"/>
    <property type="molecule type" value="Genomic_DNA"/>
</dbReference>
<name>A0A5E4LQN1_9ARCH</name>
<dbReference type="InterPro" id="IPR050291">
    <property type="entry name" value="CDF_Transporter"/>
</dbReference>
<protein>
    <submittedName>
        <fullName evidence="9">Ferrous-iron efflux pump FieF</fullName>
    </submittedName>
</protein>
<evidence type="ECO:0000256" key="6">
    <source>
        <dbReference type="SAM" id="Phobius"/>
    </source>
</evidence>
<keyword evidence="3 6" id="KW-0812">Transmembrane</keyword>
<dbReference type="GO" id="GO:0005886">
    <property type="term" value="C:plasma membrane"/>
    <property type="evidence" value="ECO:0007669"/>
    <property type="project" value="TreeGrafter"/>
</dbReference>
<feature type="domain" description="Cation efflux protein cytoplasmic" evidence="8">
    <location>
        <begin position="204"/>
        <end position="281"/>
    </location>
</feature>
<dbReference type="AlphaFoldDB" id="A0A5E4LQN1"/>
<keyword evidence="5 6" id="KW-0472">Membrane</keyword>
<evidence type="ECO:0000256" key="4">
    <source>
        <dbReference type="ARBA" id="ARBA00022989"/>
    </source>
</evidence>
<feature type="transmembrane region" description="Helical" evidence="6">
    <location>
        <begin position="107"/>
        <end position="125"/>
    </location>
</feature>
<dbReference type="GO" id="GO:0015093">
    <property type="term" value="F:ferrous iron transmembrane transporter activity"/>
    <property type="evidence" value="ECO:0007669"/>
    <property type="project" value="TreeGrafter"/>
</dbReference>
<reference evidence="9 10" key="1">
    <citation type="submission" date="2019-08" db="EMBL/GenBank/DDBJ databases">
        <authorList>
            <person name="Vazquez-Campos X."/>
        </authorList>
    </citation>
    <scope>NUCLEOTIDE SEQUENCE [LARGE SCALE GENOMIC DNA]</scope>
    <source>
        <strain evidence="9">LFW-283_2</strain>
    </source>
</reference>
<dbReference type="InterPro" id="IPR058533">
    <property type="entry name" value="Cation_efflux_TM"/>
</dbReference>
<keyword evidence="2" id="KW-0813">Transport</keyword>
<dbReference type="Pfam" id="PF01545">
    <property type="entry name" value="Cation_efflux"/>
    <property type="match status" value="1"/>
</dbReference>
<proteinExistence type="predicted"/>
<dbReference type="PANTHER" id="PTHR43840:SF15">
    <property type="entry name" value="MITOCHONDRIAL METAL TRANSPORTER 1-RELATED"/>
    <property type="match status" value="1"/>
</dbReference>
<feature type="transmembrane region" description="Helical" evidence="6">
    <location>
        <begin position="175"/>
        <end position="199"/>
    </location>
</feature>
<dbReference type="InterPro" id="IPR027470">
    <property type="entry name" value="Cation_efflux_CTD"/>
</dbReference>
<sequence length="282" mass="30967">MQKLGAAKISMFVNIGLLASKIVVAFITGSIGLYAESAHSFFDLVASVLAYLGIRKAEQPEDHSHHFGHEKFENLSSLLQALLITGTAFVVLFEAYQKISGPGEVEFSEAGIILMLISIPVTYFTSRYLGDIAKKEGSSALEADSAHFTTDVISSVAVLLGLILVKLGYVFGDPLGAIVVGLVMLYISIELLLKSFWVFMDFSPEKDKMAKIVHVLDSEKGITRYHKLRARIAGSRILVDVHIHVPHKTSVVDGHKIAHDIETRIMREVPEVKEVSVHVEPD</sequence>
<feature type="transmembrane region" description="Helical" evidence="6">
    <location>
        <begin position="12"/>
        <end position="31"/>
    </location>
</feature>
<dbReference type="Pfam" id="PF16916">
    <property type="entry name" value="ZT_dimer"/>
    <property type="match status" value="1"/>
</dbReference>
<organism evidence="9 10">
    <name type="scientific">Candidatus Bilamarchaeum dharawalense</name>
    <dbReference type="NCBI Taxonomy" id="2885759"/>
    <lineage>
        <taxon>Archaea</taxon>
        <taxon>Candidatus Micrarchaeota</taxon>
        <taxon>Candidatus Micrarchaeia</taxon>
        <taxon>Candidatus Anstonellales</taxon>
        <taxon>Candidatus Bilamarchaeaceae</taxon>
        <taxon>Candidatus Bilamarchaeum</taxon>
    </lineage>
</organism>
<evidence type="ECO:0000256" key="1">
    <source>
        <dbReference type="ARBA" id="ARBA00004141"/>
    </source>
</evidence>
<dbReference type="Gene3D" id="1.20.1510.10">
    <property type="entry name" value="Cation efflux protein transmembrane domain"/>
    <property type="match status" value="1"/>
</dbReference>
<dbReference type="PANTHER" id="PTHR43840">
    <property type="entry name" value="MITOCHONDRIAL METAL TRANSPORTER 1-RELATED"/>
    <property type="match status" value="1"/>
</dbReference>
<accession>A0A5E4LQN1</accession>
<evidence type="ECO:0000256" key="3">
    <source>
        <dbReference type="ARBA" id="ARBA00022692"/>
    </source>
</evidence>
<feature type="domain" description="Cation efflux protein transmembrane" evidence="7">
    <location>
        <begin position="8"/>
        <end position="196"/>
    </location>
</feature>
<dbReference type="InterPro" id="IPR036837">
    <property type="entry name" value="Cation_efflux_CTD_sf"/>
</dbReference>
<evidence type="ECO:0000256" key="5">
    <source>
        <dbReference type="ARBA" id="ARBA00023136"/>
    </source>
</evidence>
<dbReference type="InterPro" id="IPR027469">
    <property type="entry name" value="Cation_efflux_TMD_sf"/>
</dbReference>
<dbReference type="GO" id="GO:0006882">
    <property type="term" value="P:intracellular zinc ion homeostasis"/>
    <property type="evidence" value="ECO:0007669"/>
    <property type="project" value="TreeGrafter"/>
</dbReference>
<dbReference type="SUPFAM" id="SSF160240">
    <property type="entry name" value="Cation efflux protein cytoplasmic domain-like"/>
    <property type="match status" value="1"/>
</dbReference>
<evidence type="ECO:0000259" key="8">
    <source>
        <dbReference type="Pfam" id="PF16916"/>
    </source>
</evidence>